<protein>
    <submittedName>
        <fullName evidence="1">Uncharacterized protein</fullName>
    </submittedName>
</protein>
<dbReference type="EMBL" id="SBHS01000032">
    <property type="protein sequence ID" value="TWU72150.1"/>
    <property type="molecule type" value="Genomic_DNA"/>
</dbReference>
<gene>
    <name evidence="1" type="ORF">ED733_003473</name>
</gene>
<proteinExistence type="predicted"/>
<evidence type="ECO:0000313" key="2">
    <source>
        <dbReference type="Proteomes" id="UP000317257"/>
    </source>
</evidence>
<evidence type="ECO:0000313" key="1">
    <source>
        <dbReference type="EMBL" id="TWU72150.1"/>
    </source>
</evidence>
<comment type="caution">
    <text evidence="1">The sequence shown here is derived from an EMBL/GenBank/DDBJ whole genome shotgun (WGS) entry which is preliminary data.</text>
</comment>
<dbReference type="Proteomes" id="UP000317257">
    <property type="component" value="Unassembled WGS sequence"/>
</dbReference>
<accession>A0A5C6G2V3</accession>
<reference evidence="2" key="1">
    <citation type="submission" date="2018-12" db="EMBL/GenBank/DDBJ databases">
        <title>The complete genome of Metarhizium rileyi, a key fungal pathogen of Lepidoptera.</title>
        <authorList>
            <person name="Binneck E."/>
            <person name="Lastra C.C.L."/>
            <person name="Sosa-Gomez D.R."/>
        </authorList>
    </citation>
    <scope>NUCLEOTIDE SEQUENCE [LARGE SCALE GENOMIC DNA]</scope>
    <source>
        <strain evidence="2">Cep018-CH2</strain>
    </source>
</reference>
<name>A0A5C6G2V3_METRR</name>
<dbReference type="AlphaFoldDB" id="A0A5C6G2V3"/>
<organism evidence="1 2">
    <name type="scientific">Metarhizium rileyi (strain RCEF 4871)</name>
    <name type="common">Nomuraea rileyi</name>
    <dbReference type="NCBI Taxonomy" id="1649241"/>
    <lineage>
        <taxon>Eukaryota</taxon>
        <taxon>Fungi</taxon>
        <taxon>Dikarya</taxon>
        <taxon>Ascomycota</taxon>
        <taxon>Pezizomycotina</taxon>
        <taxon>Sordariomycetes</taxon>
        <taxon>Hypocreomycetidae</taxon>
        <taxon>Hypocreales</taxon>
        <taxon>Clavicipitaceae</taxon>
        <taxon>Metarhizium</taxon>
    </lineage>
</organism>
<sequence>MSTVNTDDDLLPTGKGHIVSSSFESVLDSDTVDEAQGSHRTATPPFWEEYEQHLIWQAQALFFSPSTDISPCFYNPPPPPPARLICSNRTHDGTPPGFESLATADNGTPRTLRGLRSRPLLGFADSWGRYGWQALWVQTAPTSSSFGFQPSLPLDRETEEARVTLAKYWDLVIMTWDQTNLTPPNPASSSLCYCCYGSYIQAFQATRCIELVIVRFA</sequence>